<proteinExistence type="predicted"/>
<dbReference type="EMBL" id="KU130127">
    <property type="protein sequence ID" value="AMR57571.1"/>
    <property type="molecule type" value="Genomic_DNA"/>
</dbReference>
<evidence type="ECO:0000256" key="1">
    <source>
        <dbReference type="SAM" id="MobiDB-lite"/>
    </source>
</evidence>
<reference evidence="2 3" key="1">
    <citation type="journal article" date="2016" name="Front. Microbiol.">
        <title>Characterization of Novel Bacteriophages for Biocontrol of Bacterial Blight in Leek Caused by Pseudomonas syringae pv. porri.</title>
        <authorList>
            <person name="Rombouts S."/>
            <person name="Lavigne R."/>
        </authorList>
    </citation>
    <scope>NUCLEOTIDE SEQUENCE [LARGE SCALE GENOMIC DNA]</scope>
</reference>
<organism evidence="2 3">
    <name type="scientific">Pseudomonas phage vB_PsyM_KIL2</name>
    <dbReference type="NCBI Taxonomy" id="1777066"/>
    <lineage>
        <taxon>Viruses</taxon>
        <taxon>Duplodnaviria</taxon>
        <taxon>Heunggongvirae</taxon>
        <taxon>Uroviricota</taxon>
        <taxon>Caudoviricetes</taxon>
        <taxon>Vandenendeviridae</taxon>
        <taxon>Gorskivirinae</taxon>
        <taxon>Flaumdravirus</taxon>
        <taxon>Flaumdravirus KIL4</taxon>
    </lineage>
</organism>
<evidence type="ECO:0000313" key="3">
    <source>
        <dbReference type="Proteomes" id="UP000230876"/>
    </source>
</evidence>
<protein>
    <submittedName>
        <fullName evidence="2">Uncharacterized protein</fullName>
    </submittedName>
</protein>
<feature type="compositionally biased region" description="Polar residues" evidence="1">
    <location>
        <begin position="1"/>
        <end position="12"/>
    </location>
</feature>
<name>A0A142IEB6_9CAUD</name>
<feature type="region of interest" description="Disordered" evidence="1">
    <location>
        <begin position="1"/>
        <end position="25"/>
    </location>
</feature>
<gene>
    <name evidence="2" type="ORF">vB_PsyM_KIL2_0171</name>
</gene>
<dbReference type="Proteomes" id="UP000230876">
    <property type="component" value="Segment"/>
</dbReference>
<evidence type="ECO:0000313" key="2">
    <source>
        <dbReference type="EMBL" id="AMR57571.1"/>
    </source>
</evidence>
<accession>A0A142IEB6</accession>
<sequence length="66" mass="7667">MSFKFVTTTETLTPPHYPEFEHQPSRTVKRRSQDIGFRGVAQHRDAQRVKACGCKIDTFCEICSYE</sequence>